<dbReference type="GO" id="GO:0005634">
    <property type="term" value="C:nucleus"/>
    <property type="evidence" value="ECO:0007669"/>
    <property type="project" value="TreeGrafter"/>
</dbReference>
<name>A0A2P6NWE0_9EUKA</name>
<dbReference type="FunCoup" id="A0A2P6NWE0">
    <property type="interactions" value="593"/>
</dbReference>
<accession>A0A2P6NWE0</accession>
<dbReference type="EMBL" id="MDYQ01000311">
    <property type="protein sequence ID" value="PRP76638.1"/>
    <property type="molecule type" value="Genomic_DNA"/>
</dbReference>
<evidence type="ECO:0000259" key="8">
    <source>
        <dbReference type="PROSITE" id="PS50897"/>
    </source>
</evidence>
<dbReference type="PANTHER" id="PTHR12170">
    <property type="entry name" value="MACROPHAGE ERYTHROBLAST ATTACHER-RELATED"/>
    <property type="match status" value="1"/>
</dbReference>
<dbReference type="GO" id="GO:0061630">
    <property type="term" value="F:ubiquitin protein ligase activity"/>
    <property type="evidence" value="ECO:0007669"/>
    <property type="project" value="InterPro"/>
</dbReference>
<dbReference type="STRING" id="1890364.A0A2P6NWE0"/>
<dbReference type="EMBL" id="MDYQ01000013">
    <property type="protein sequence ID" value="PRP88198.1"/>
    <property type="molecule type" value="Genomic_DNA"/>
</dbReference>
<evidence type="ECO:0000313" key="12">
    <source>
        <dbReference type="Proteomes" id="UP000241769"/>
    </source>
</evidence>
<organism evidence="11 12">
    <name type="scientific">Planoprotostelium fungivorum</name>
    <dbReference type="NCBI Taxonomy" id="1890364"/>
    <lineage>
        <taxon>Eukaryota</taxon>
        <taxon>Amoebozoa</taxon>
        <taxon>Evosea</taxon>
        <taxon>Variosea</taxon>
        <taxon>Cavosteliida</taxon>
        <taxon>Cavosteliaceae</taxon>
        <taxon>Planoprotostelium</taxon>
    </lineage>
</organism>
<dbReference type="Pfam" id="PF10607">
    <property type="entry name" value="CTLH"/>
    <property type="match status" value="1"/>
</dbReference>
<dbReference type="GO" id="GO:0043161">
    <property type="term" value="P:proteasome-mediated ubiquitin-dependent protein catabolic process"/>
    <property type="evidence" value="ECO:0007669"/>
    <property type="project" value="InterPro"/>
</dbReference>
<dbReference type="AlphaFoldDB" id="A0A2P6NWE0"/>
<feature type="zinc finger region" description="RING-Gid-type" evidence="6">
    <location>
        <begin position="301"/>
        <end position="370"/>
    </location>
</feature>
<dbReference type="GO" id="GO:0005737">
    <property type="term" value="C:cytoplasm"/>
    <property type="evidence" value="ECO:0007669"/>
    <property type="project" value="UniProtKB-SubCell"/>
</dbReference>
<evidence type="ECO:0000313" key="10">
    <source>
        <dbReference type="EMBL" id="PRP76638.1"/>
    </source>
</evidence>
<comment type="caution">
    <text evidence="11">The sequence shown here is derived from an EMBL/GenBank/DDBJ whole genome shotgun (WGS) entry which is preliminary data.</text>
</comment>
<dbReference type="SMART" id="SM00668">
    <property type="entry name" value="CTLH"/>
    <property type="match status" value="1"/>
</dbReference>
<sequence length="385" mass="44830">MELEQAFLRAPYESLNRSFRRSQKNIEKEIAQVVKEVNDMSKAILTRDQANNRLDKLTGKLNNLKRKLEENKREEIQHIERCKKRMQHLAEYSGADLREVAQDDTKRRWHKIRLDRMMVDYLMKQGHYQTAIQLAKESNIEELVDLDIFLSAKRVVDRLKEGDCKEGLKWCNDNRSKLKKIQSTLEFSLRTQEFIELVRSQSYLESIQHARKYFQPAANEHMKEIQSVMATLAFLKDTKCPKYQGLFGRERWQDIIQQFERENYQLFGITEIPYIDINLQSGLSAMKTSFCYEEESRHVDCPVCSSIVGQLGKDLPEAHHTHSSLVCRISGKVMSDSNPPLALPNGNAYSRDALLSIANNNEGKVTDPRTKETFSYGELKRLYIS</sequence>
<dbReference type="PANTHER" id="PTHR12170:SF2">
    <property type="entry name" value="E3 UBIQUITIN-PROTEIN TRANSFERASE MAEA"/>
    <property type="match status" value="1"/>
</dbReference>
<keyword evidence="7" id="KW-0175">Coiled coil</keyword>
<dbReference type="InParanoid" id="A0A2P6NWE0"/>
<dbReference type="PROSITE" id="PS50897">
    <property type="entry name" value="CTLH"/>
    <property type="match status" value="1"/>
</dbReference>
<evidence type="ECO:0000256" key="3">
    <source>
        <dbReference type="ARBA" id="ARBA00022723"/>
    </source>
</evidence>
<dbReference type="PROSITE" id="PS50896">
    <property type="entry name" value="LISH"/>
    <property type="match status" value="1"/>
</dbReference>
<keyword evidence="4 6" id="KW-0863">Zinc-finger</keyword>
<dbReference type="Pfam" id="PF08513">
    <property type="entry name" value="LisH"/>
    <property type="match status" value="1"/>
</dbReference>
<keyword evidence="5" id="KW-0862">Zinc</keyword>
<gene>
    <name evidence="11" type="ORF">PROFUN_04021</name>
    <name evidence="10" type="ORF">PROFUN_14923</name>
</gene>
<evidence type="ECO:0000256" key="4">
    <source>
        <dbReference type="ARBA" id="ARBA00022771"/>
    </source>
</evidence>
<dbReference type="PROSITE" id="PS51867">
    <property type="entry name" value="ZF_RING_GID"/>
    <property type="match status" value="1"/>
</dbReference>
<keyword evidence="2" id="KW-0963">Cytoplasm</keyword>
<evidence type="ECO:0000256" key="1">
    <source>
        <dbReference type="ARBA" id="ARBA00004496"/>
    </source>
</evidence>
<keyword evidence="12" id="KW-1185">Reference proteome</keyword>
<dbReference type="InterPro" id="IPR024964">
    <property type="entry name" value="CTLH/CRA"/>
</dbReference>
<comment type="subcellular location">
    <subcellularLocation>
        <location evidence="1">Cytoplasm</location>
    </subcellularLocation>
</comment>
<dbReference type="CDD" id="cd16659">
    <property type="entry name" value="RING-Ubox_Emp"/>
    <property type="match status" value="1"/>
</dbReference>
<dbReference type="InterPro" id="IPR044063">
    <property type="entry name" value="ZF_RING_GID"/>
</dbReference>
<dbReference type="SMART" id="SM00667">
    <property type="entry name" value="LisH"/>
    <property type="match status" value="1"/>
</dbReference>
<dbReference type="GO" id="GO:0034657">
    <property type="term" value="C:GID complex"/>
    <property type="evidence" value="ECO:0007669"/>
    <property type="project" value="TreeGrafter"/>
</dbReference>
<feature type="domain" description="RING-Gid-type" evidence="9">
    <location>
        <begin position="301"/>
        <end position="370"/>
    </location>
</feature>
<proteinExistence type="predicted"/>
<evidence type="ECO:0000259" key="9">
    <source>
        <dbReference type="PROSITE" id="PS51867"/>
    </source>
</evidence>
<evidence type="ECO:0000313" key="11">
    <source>
        <dbReference type="EMBL" id="PRP88198.1"/>
    </source>
</evidence>
<dbReference type="GO" id="GO:0008270">
    <property type="term" value="F:zinc ion binding"/>
    <property type="evidence" value="ECO:0007669"/>
    <property type="project" value="UniProtKB-KW"/>
</dbReference>
<feature type="coiled-coil region" evidence="7">
    <location>
        <begin position="23"/>
        <end position="85"/>
    </location>
</feature>
<protein>
    <recommendedName>
        <fullName evidence="13">Macrophage erythroblast attacher</fullName>
    </recommendedName>
</protein>
<dbReference type="InterPro" id="IPR013144">
    <property type="entry name" value="CRA_dom"/>
</dbReference>
<dbReference type="Proteomes" id="UP000241769">
    <property type="component" value="Unassembled WGS sequence"/>
</dbReference>
<evidence type="ECO:0000256" key="6">
    <source>
        <dbReference type="PROSITE-ProRule" id="PRU01215"/>
    </source>
</evidence>
<dbReference type="InterPro" id="IPR006595">
    <property type="entry name" value="CTLH_C"/>
</dbReference>
<dbReference type="SMART" id="SM00757">
    <property type="entry name" value="CRA"/>
    <property type="match status" value="1"/>
</dbReference>
<evidence type="ECO:0000256" key="7">
    <source>
        <dbReference type="SAM" id="Coils"/>
    </source>
</evidence>
<keyword evidence="3" id="KW-0479">Metal-binding</keyword>
<evidence type="ECO:0000256" key="2">
    <source>
        <dbReference type="ARBA" id="ARBA00022490"/>
    </source>
</evidence>
<dbReference type="OrthoDB" id="1933455at2759"/>
<feature type="domain" description="CTLH" evidence="8">
    <location>
        <begin position="148"/>
        <end position="205"/>
    </location>
</feature>
<reference evidence="11 12" key="1">
    <citation type="journal article" date="2018" name="Genome Biol. Evol.">
        <title>Multiple Roots of Fruiting Body Formation in Amoebozoa.</title>
        <authorList>
            <person name="Hillmann F."/>
            <person name="Forbes G."/>
            <person name="Novohradska S."/>
            <person name="Ferling I."/>
            <person name="Riege K."/>
            <person name="Groth M."/>
            <person name="Westermann M."/>
            <person name="Marz M."/>
            <person name="Spaller T."/>
            <person name="Winckler T."/>
            <person name="Schaap P."/>
            <person name="Glockner G."/>
        </authorList>
    </citation>
    <scope>NUCLEOTIDE SEQUENCE [LARGE SCALE GENOMIC DNA]</scope>
    <source>
        <strain evidence="11 12">Jena</strain>
    </source>
</reference>
<evidence type="ECO:0008006" key="13">
    <source>
        <dbReference type="Google" id="ProtNLM"/>
    </source>
</evidence>
<evidence type="ECO:0000256" key="5">
    <source>
        <dbReference type="ARBA" id="ARBA00022833"/>
    </source>
</evidence>
<dbReference type="InterPro" id="IPR045098">
    <property type="entry name" value="Fyv10_fam"/>
</dbReference>
<dbReference type="InterPro" id="IPR006594">
    <property type="entry name" value="LisH"/>
</dbReference>